<dbReference type="InterPro" id="IPR037038">
    <property type="entry name" value="HepT-like_sf"/>
</dbReference>
<dbReference type="InterPro" id="IPR008201">
    <property type="entry name" value="HepT-like"/>
</dbReference>
<keyword evidence="1" id="KW-1277">Toxin-antitoxin system</keyword>
<organism evidence="5 6">
    <name type="scientific">Exiguobacterium undae</name>
    <dbReference type="NCBI Taxonomy" id="169177"/>
    <lineage>
        <taxon>Bacteria</taxon>
        <taxon>Bacillati</taxon>
        <taxon>Bacillota</taxon>
        <taxon>Bacilli</taxon>
        <taxon>Bacillales</taxon>
        <taxon>Bacillales Family XII. Incertae Sedis</taxon>
        <taxon>Exiguobacterium</taxon>
    </lineage>
</organism>
<keyword evidence="6" id="KW-1185">Reference proteome</keyword>
<dbReference type="EMBL" id="LVVL01000001">
    <property type="protein sequence ID" value="OAN14658.1"/>
    <property type="molecule type" value="Genomic_DNA"/>
</dbReference>
<gene>
    <name evidence="5" type="ORF">A3783_01630</name>
</gene>
<protein>
    <recommendedName>
        <fullName evidence="7">DUF86 domain-containing protein</fullName>
    </recommendedName>
</protein>
<accession>A0ABX2V8W7</accession>
<reference evidence="5 6" key="1">
    <citation type="submission" date="2016-03" db="EMBL/GenBank/DDBJ databases">
        <authorList>
            <person name="Cho S.-Y."/>
            <person name="Lim S."/>
            <person name="Kim H."/>
            <person name="Soh E.H."/>
            <person name="Moon J.S."/>
        </authorList>
    </citation>
    <scope>NUCLEOTIDE SEQUENCE [LARGE SCALE GENOMIC DNA]</scope>
    <source>
        <strain evidence="5 6">KCTC 3810</strain>
    </source>
</reference>
<keyword evidence="2" id="KW-0540">Nuclease</keyword>
<evidence type="ECO:0000256" key="1">
    <source>
        <dbReference type="ARBA" id="ARBA00022649"/>
    </source>
</evidence>
<evidence type="ECO:0000256" key="4">
    <source>
        <dbReference type="ARBA" id="ARBA00024207"/>
    </source>
</evidence>
<evidence type="ECO:0000313" key="5">
    <source>
        <dbReference type="EMBL" id="OAN14658.1"/>
    </source>
</evidence>
<dbReference type="Pfam" id="PF01934">
    <property type="entry name" value="HepT-like"/>
    <property type="match status" value="1"/>
</dbReference>
<dbReference type="PANTHER" id="PTHR33397:SF5">
    <property type="entry name" value="RNASE YUTE-RELATED"/>
    <property type="match status" value="1"/>
</dbReference>
<evidence type="ECO:0000313" key="6">
    <source>
        <dbReference type="Proteomes" id="UP000078447"/>
    </source>
</evidence>
<evidence type="ECO:0008006" key="7">
    <source>
        <dbReference type="Google" id="ProtNLM"/>
    </source>
</evidence>
<dbReference type="Gene3D" id="1.20.120.580">
    <property type="entry name" value="bsu32300-like"/>
    <property type="match status" value="1"/>
</dbReference>
<dbReference type="InterPro" id="IPR052379">
    <property type="entry name" value="Type_VII_TA_RNase"/>
</dbReference>
<comment type="caution">
    <text evidence="5">The sequence shown here is derived from an EMBL/GenBank/DDBJ whole genome shotgun (WGS) entry which is preliminary data.</text>
</comment>
<keyword evidence="3" id="KW-0378">Hydrolase</keyword>
<sequence>MYFVNREKIEQTVVCFETALRQSKELTGDALTISLAWERIGFLVIESIIDVGNSMIDGFIMRDPGSYEDIVMILEDERVVDAPLATSLKRIVALRTRIVREFTTSSTAEIRDVLLEEETQLRRFPEAVRHYLETELGPVSAFLPNEE</sequence>
<proteinExistence type="inferred from homology"/>
<comment type="similarity">
    <text evidence="4">Belongs to the HepT RNase toxin family.</text>
</comment>
<dbReference type="Proteomes" id="UP000078447">
    <property type="component" value="Unassembled WGS sequence"/>
</dbReference>
<evidence type="ECO:0000256" key="3">
    <source>
        <dbReference type="ARBA" id="ARBA00022801"/>
    </source>
</evidence>
<name>A0ABX2V8W7_9BACL</name>
<dbReference type="RefSeq" id="WP_028105813.1">
    <property type="nucleotide sequence ID" value="NZ_LVVL01000001.1"/>
</dbReference>
<evidence type="ECO:0000256" key="2">
    <source>
        <dbReference type="ARBA" id="ARBA00022722"/>
    </source>
</evidence>
<dbReference type="PANTHER" id="PTHR33397">
    <property type="entry name" value="UPF0331 PROTEIN YUTE"/>
    <property type="match status" value="1"/>
</dbReference>